<evidence type="ECO:0000259" key="2">
    <source>
        <dbReference type="Pfam" id="PF00156"/>
    </source>
</evidence>
<gene>
    <name evidence="3" type="ORF">TW71_18010</name>
</gene>
<dbReference type="Pfam" id="PF00156">
    <property type="entry name" value="Pribosyltran"/>
    <property type="match status" value="1"/>
</dbReference>
<dbReference type="InterPro" id="IPR029057">
    <property type="entry name" value="PRTase-like"/>
</dbReference>
<evidence type="ECO:0000313" key="3">
    <source>
        <dbReference type="EMBL" id="KJY69704.1"/>
    </source>
</evidence>
<comment type="similarity">
    <text evidence="1">Belongs to the ComF/GntX family.</text>
</comment>
<dbReference type="AlphaFoldDB" id="A0A837G5P4"/>
<dbReference type="Gene3D" id="3.40.50.2020">
    <property type="match status" value="1"/>
</dbReference>
<sequence length="234" mass="27085">MLTDWIKKHTAYLLPSHCDLCQMAIGTQAAHPLFCCFCQRRFAPVPRCRRCGLATPESVEMCGQCLVAPPLWTYLYCVGDYQPPLSSYVHRLKYEGQYWQAKTLSLLLVPRIDTRPDLITFVPLHWRRYCYRGYNQSQHLAWQIGRELDVPCEALFAKMRATERQQGMDKKQRKENVRQAFRLRKSVNSEHVAIVDDVLTTGSTVHQLCKLLLDAGVKTIDIYCICRTPESSNR</sequence>
<dbReference type="RefSeq" id="WP_045986827.1">
    <property type="nucleotide sequence ID" value="NZ_CP063051.1"/>
</dbReference>
<dbReference type="CDD" id="cd06223">
    <property type="entry name" value="PRTases_typeI"/>
    <property type="match status" value="1"/>
</dbReference>
<evidence type="ECO:0000256" key="1">
    <source>
        <dbReference type="ARBA" id="ARBA00008007"/>
    </source>
</evidence>
<organism evidence="3">
    <name type="scientific">Vibrio coralliilyticus</name>
    <dbReference type="NCBI Taxonomy" id="190893"/>
    <lineage>
        <taxon>Bacteria</taxon>
        <taxon>Pseudomonadati</taxon>
        <taxon>Pseudomonadota</taxon>
        <taxon>Gammaproteobacteria</taxon>
        <taxon>Vibrionales</taxon>
        <taxon>Vibrionaceae</taxon>
        <taxon>Vibrio</taxon>
    </lineage>
</organism>
<feature type="domain" description="Phosphoribosyltransferase" evidence="2">
    <location>
        <begin position="141"/>
        <end position="231"/>
    </location>
</feature>
<protein>
    <recommendedName>
        <fullName evidence="2">Phosphoribosyltransferase domain-containing protein</fullName>
    </recommendedName>
</protein>
<dbReference type="EMBL" id="JXXR01000019">
    <property type="protein sequence ID" value="KJY69704.1"/>
    <property type="molecule type" value="Genomic_DNA"/>
</dbReference>
<dbReference type="PANTHER" id="PTHR47505:SF1">
    <property type="entry name" value="DNA UTILIZATION PROTEIN YHGH"/>
    <property type="match status" value="1"/>
</dbReference>
<dbReference type="InterPro" id="IPR000836">
    <property type="entry name" value="PRTase_dom"/>
</dbReference>
<comment type="caution">
    <text evidence="3">The sequence shown here is derived from an EMBL/GenBank/DDBJ whole genome shotgun (WGS) entry which is preliminary data.</text>
</comment>
<reference evidence="3" key="1">
    <citation type="journal article" date="2015" name="BMC Genomics">
        <title>Genome mining reveals unlocked bioactive potential of marine Gram-negative bacteria.</title>
        <authorList>
            <person name="Machado H."/>
            <person name="Sonnenschein E.C."/>
            <person name="Melchiorsen J."/>
            <person name="Gram L."/>
        </authorList>
    </citation>
    <scope>NUCLEOTIDE SEQUENCE</scope>
    <source>
        <strain evidence="3">S2052</strain>
    </source>
</reference>
<dbReference type="PANTHER" id="PTHR47505">
    <property type="entry name" value="DNA UTILIZATION PROTEIN YHGH"/>
    <property type="match status" value="1"/>
</dbReference>
<accession>A0A837G5P4</accession>
<dbReference type="SUPFAM" id="SSF53271">
    <property type="entry name" value="PRTase-like"/>
    <property type="match status" value="1"/>
</dbReference>
<dbReference type="InterPro" id="IPR051910">
    <property type="entry name" value="ComF/GntX_DNA_util-trans"/>
</dbReference>
<proteinExistence type="inferred from homology"/>
<name>A0A837G5P4_9VIBR</name>